<gene>
    <name evidence="2" type="ORF">Pla175_11980</name>
</gene>
<dbReference type="AlphaFoldDB" id="A0A518D8M2"/>
<proteinExistence type="predicted"/>
<reference evidence="2 3" key="1">
    <citation type="submission" date="2019-02" db="EMBL/GenBank/DDBJ databases">
        <title>Deep-cultivation of Planctomycetes and their phenomic and genomic characterization uncovers novel biology.</title>
        <authorList>
            <person name="Wiegand S."/>
            <person name="Jogler M."/>
            <person name="Boedeker C."/>
            <person name="Pinto D."/>
            <person name="Vollmers J."/>
            <person name="Rivas-Marin E."/>
            <person name="Kohn T."/>
            <person name="Peeters S.H."/>
            <person name="Heuer A."/>
            <person name="Rast P."/>
            <person name="Oberbeckmann S."/>
            <person name="Bunk B."/>
            <person name="Jeske O."/>
            <person name="Meyerdierks A."/>
            <person name="Storesund J.E."/>
            <person name="Kallscheuer N."/>
            <person name="Luecker S."/>
            <person name="Lage O.M."/>
            <person name="Pohl T."/>
            <person name="Merkel B.J."/>
            <person name="Hornburger P."/>
            <person name="Mueller R.-W."/>
            <person name="Bruemmer F."/>
            <person name="Labrenz M."/>
            <person name="Spormann A.M."/>
            <person name="Op den Camp H."/>
            <person name="Overmann J."/>
            <person name="Amann R."/>
            <person name="Jetten M.S.M."/>
            <person name="Mascher T."/>
            <person name="Medema M.H."/>
            <person name="Devos D.P."/>
            <person name="Kaster A.-K."/>
            <person name="Ovreas L."/>
            <person name="Rohde M."/>
            <person name="Galperin M.Y."/>
            <person name="Jogler C."/>
        </authorList>
    </citation>
    <scope>NUCLEOTIDE SEQUENCE [LARGE SCALE GENOMIC DNA]</scope>
    <source>
        <strain evidence="2 3">Pla175</strain>
    </source>
</reference>
<dbReference type="KEGG" id="pnd:Pla175_11980"/>
<feature type="region of interest" description="Disordered" evidence="1">
    <location>
        <begin position="27"/>
        <end position="53"/>
    </location>
</feature>
<sequence>MHRPSRTVIMIAIVALGMISMMARAGSPISSPSQVPLGDEPPFVSSKADVLRR</sequence>
<protein>
    <submittedName>
        <fullName evidence="2">Uncharacterized protein</fullName>
    </submittedName>
</protein>
<accession>A0A518D8M2</accession>
<name>A0A518D8M2_9BACT</name>
<evidence type="ECO:0000256" key="1">
    <source>
        <dbReference type="SAM" id="MobiDB-lite"/>
    </source>
</evidence>
<evidence type="ECO:0000313" key="2">
    <source>
        <dbReference type="EMBL" id="QDU87831.1"/>
    </source>
</evidence>
<dbReference type="Proteomes" id="UP000317429">
    <property type="component" value="Chromosome"/>
</dbReference>
<keyword evidence="3" id="KW-1185">Reference proteome</keyword>
<evidence type="ECO:0000313" key="3">
    <source>
        <dbReference type="Proteomes" id="UP000317429"/>
    </source>
</evidence>
<dbReference type="RefSeq" id="WP_197527297.1">
    <property type="nucleotide sequence ID" value="NZ_CP036291.1"/>
</dbReference>
<dbReference type="EMBL" id="CP036291">
    <property type="protein sequence ID" value="QDU87831.1"/>
    <property type="molecule type" value="Genomic_DNA"/>
</dbReference>
<organism evidence="2 3">
    <name type="scientific">Pirellulimonas nuda</name>
    <dbReference type="NCBI Taxonomy" id="2528009"/>
    <lineage>
        <taxon>Bacteria</taxon>
        <taxon>Pseudomonadati</taxon>
        <taxon>Planctomycetota</taxon>
        <taxon>Planctomycetia</taxon>
        <taxon>Pirellulales</taxon>
        <taxon>Lacipirellulaceae</taxon>
        <taxon>Pirellulimonas</taxon>
    </lineage>
</organism>